<evidence type="ECO:0000256" key="6">
    <source>
        <dbReference type="ARBA" id="ARBA00022692"/>
    </source>
</evidence>
<feature type="transmembrane region" description="Helical" evidence="13">
    <location>
        <begin position="123"/>
        <end position="145"/>
    </location>
</feature>
<evidence type="ECO:0000256" key="11">
    <source>
        <dbReference type="ARBA" id="ARBA00023049"/>
    </source>
</evidence>
<comment type="subcellular location">
    <subcellularLocation>
        <location evidence="2">Cell membrane</location>
        <topology evidence="2">Multi-pass membrane protein</topology>
    </subcellularLocation>
</comment>
<dbReference type="InterPro" id="IPR008915">
    <property type="entry name" value="Peptidase_M50"/>
</dbReference>
<dbReference type="PANTHER" id="PTHR35864:SF1">
    <property type="entry name" value="ZINC METALLOPROTEASE YWHC-RELATED"/>
    <property type="match status" value="1"/>
</dbReference>
<keyword evidence="10 13" id="KW-1133">Transmembrane helix</keyword>
<reference evidence="15" key="1">
    <citation type="submission" date="2018-06" db="EMBL/GenBank/DDBJ databases">
        <authorList>
            <person name="Zhirakovskaya E."/>
        </authorList>
    </citation>
    <scope>NUCLEOTIDE SEQUENCE</scope>
</reference>
<dbReference type="InterPro" id="IPR052348">
    <property type="entry name" value="Metallopeptidase_M50B"/>
</dbReference>
<evidence type="ECO:0000256" key="7">
    <source>
        <dbReference type="ARBA" id="ARBA00022723"/>
    </source>
</evidence>
<organism evidence="15">
    <name type="scientific">hydrothermal vent metagenome</name>
    <dbReference type="NCBI Taxonomy" id="652676"/>
    <lineage>
        <taxon>unclassified sequences</taxon>
        <taxon>metagenomes</taxon>
        <taxon>ecological metagenomes</taxon>
    </lineage>
</organism>
<dbReference type="GO" id="GO:0046872">
    <property type="term" value="F:metal ion binding"/>
    <property type="evidence" value="ECO:0007669"/>
    <property type="project" value="UniProtKB-KW"/>
</dbReference>
<dbReference type="InterPro" id="IPR044537">
    <property type="entry name" value="Rip2-like"/>
</dbReference>
<dbReference type="CDD" id="cd06158">
    <property type="entry name" value="S2P-M50_like_1"/>
    <property type="match status" value="1"/>
</dbReference>
<keyword evidence="4" id="KW-1003">Cell membrane</keyword>
<dbReference type="GO" id="GO:0006508">
    <property type="term" value="P:proteolysis"/>
    <property type="evidence" value="ECO:0007669"/>
    <property type="project" value="UniProtKB-KW"/>
</dbReference>
<dbReference type="GO" id="GO:0005886">
    <property type="term" value="C:plasma membrane"/>
    <property type="evidence" value="ECO:0007669"/>
    <property type="project" value="UniProtKB-SubCell"/>
</dbReference>
<evidence type="ECO:0000313" key="15">
    <source>
        <dbReference type="EMBL" id="VAX37808.1"/>
    </source>
</evidence>
<keyword evidence="9" id="KW-0862">Zinc</keyword>
<evidence type="ECO:0000256" key="12">
    <source>
        <dbReference type="ARBA" id="ARBA00023136"/>
    </source>
</evidence>
<comment type="similarity">
    <text evidence="3">Belongs to the peptidase M50B family.</text>
</comment>
<proteinExistence type="inferred from homology"/>
<evidence type="ECO:0000256" key="4">
    <source>
        <dbReference type="ARBA" id="ARBA00022475"/>
    </source>
</evidence>
<comment type="cofactor">
    <cofactor evidence="1">
        <name>Zn(2+)</name>
        <dbReference type="ChEBI" id="CHEBI:29105"/>
    </cofactor>
</comment>
<evidence type="ECO:0000256" key="5">
    <source>
        <dbReference type="ARBA" id="ARBA00022670"/>
    </source>
</evidence>
<evidence type="ECO:0000256" key="13">
    <source>
        <dbReference type="SAM" id="Phobius"/>
    </source>
</evidence>
<evidence type="ECO:0000256" key="8">
    <source>
        <dbReference type="ARBA" id="ARBA00022801"/>
    </source>
</evidence>
<dbReference type="GO" id="GO:0008237">
    <property type="term" value="F:metallopeptidase activity"/>
    <property type="evidence" value="ECO:0007669"/>
    <property type="project" value="UniProtKB-KW"/>
</dbReference>
<feature type="transmembrane region" description="Helical" evidence="13">
    <location>
        <begin position="174"/>
        <end position="197"/>
    </location>
</feature>
<keyword evidence="6 13" id="KW-0812">Transmembrane</keyword>
<gene>
    <name evidence="15" type="ORF">MNBD_UNCLBAC01-1509</name>
</gene>
<dbReference type="Pfam" id="PF02163">
    <property type="entry name" value="Peptidase_M50"/>
    <property type="match status" value="1"/>
</dbReference>
<keyword evidence="5 15" id="KW-0645">Protease</keyword>
<evidence type="ECO:0000256" key="9">
    <source>
        <dbReference type="ARBA" id="ARBA00022833"/>
    </source>
</evidence>
<evidence type="ECO:0000256" key="2">
    <source>
        <dbReference type="ARBA" id="ARBA00004651"/>
    </source>
</evidence>
<dbReference type="EMBL" id="UOGJ01000137">
    <property type="protein sequence ID" value="VAX37808.1"/>
    <property type="molecule type" value="Genomic_DNA"/>
</dbReference>
<accession>A0A3B1DP21</accession>
<feature type="transmembrane region" description="Helical" evidence="13">
    <location>
        <begin position="96"/>
        <end position="117"/>
    </location>
</feature>
<keyword evidence="8" id="KW-0378">Hydrolase</keyword>
<sequence length="213" mass="23432">MVLDIITTACILFSSVVLHEYAHGWVAYRLGDSTAKDAGRLTLNPLKHIDPVGTLFLPGILLAMRAMGIGTVLFGWAKPVPVNFNRLRNPKRSMIWVGLAGPAINIIVAFICAKLLISDFVSLHVAELLLVAVFINLLLAIFNMVPIPPLDGSRLVMGLLPQKYLIPYARLERYGILIVVLLISATNFFENIILPIIEFSGNLLGVNFRGVLF</sequence>
<keyword evidence="12 13" id="KW-0472">Membrane</keyword>
<feature type="domain" description="Peptidase M50" evidence="14">
    <location>
        <begin position="121"/>
        <end position="182"/>
    </location>
</feature>
<keyword evidence="7" id="KW-0479">Metal-binding</keyword>
<name>A0A3B1DP21_9ZZZZ</name>
<feature type="transmembrane region" description="Helical" evidence="13">
    <location>
        <begin position="55"/>
        <end position="76"/>
    </location>
</feature>
<dbReference type="AlphaFoldDB" id="A0A3B1DP21"/>
<evidence type="ECO:0000256" key="3">
    <source>
        <dbReference type="ARBA" id="ARBA00007931"/>
    </source>
</evidence>
<dbReference type="PANTHER" id="PTHR35864">
    <property type="entry name" value="ZINC METALLOPROTEASE MJ0611-RELATED"/>
    <property type="match status" value="1"/>
</dbReference>
<evidence type="ECO:0000259" key="14">
    <source>
        <dbReference type="Pfam" id="PF02163"/>
    </source>
</evidence>
<evidence type="ECO:0000256" key="1">
    <source>
        <dbReference type="ARBA" id="ARBA00001947"/>
    </source>
</evidence>
<protein>
    <submittedName>
        <fullName evidence="15">FIG004556: membrane metalloprotease</fullName>
    </submittedName>
</protein>
<evidence type="ECO:0000256" key="10">
    <source>
        <dbReference type="ARBA" id="ARBA00022989"/>
    </source>
</evidence>
<keyword evidence="11 15" id="KW-0482">Metalloprotease</keyword>